<keyword evidence="3" id="KW-1185">Reference proteome</keyword>
<dbReference type="AlphaFoldDB" id="A0A139WRA0"/>
<gene>
    <name evidence="2" type="ORF">WA1_09430</name>
</gene>
<keyword evidence="1" id="KW-0732">Signal</keyword>
<feature type="chain" id="PRO_5007300388" description="DUF3124 domain-containing protein" evidence="1">
    <location>
        <begin position="24"/>
        <end position="190"/>
    </location>
</feature>
<evidence type="ECO:0000256" key="1">
    <source>
        <dbReference type="SAM" id="SignalP"/>
    </source>
</evidence>
<comment type="caution">
    <text evidence="2">The sequence shown here is derived from an EMBL/GenBank/DDBJ whole genome shotgun (WGS) entry which is preliminary data.</text>
</comment>
<reference evidence="2 3" key="1">
    <citation type="journal article" date="2013" name="Genome Biol. Evol.">
        <title>Genomes of Stigonematalean cyanobacteria (subsection V) and the evolution of oxygenic photosynthesis from prokaryotes to plastids.</title>
        <authorList>
            <person name="Dagan T."/>
            <person name="Roettger M."/>
            <person name="Stucken K."/>
            <person name="Landan G."/>
            <person name="Koch R."/>
            <person name="Major P."/>
            <person name="Gould S.B."/>
            <person name="Goremykin V.V."/>
            <person name="Rippka R."/>
            <person name="Tandeau de Marsac N."/>
            <person name="Gugger M."/>
            <person name="Lockhart P.J."/>
            <person name="Allen J.F."/>
            <person name="Brune I."/>
            <person name="Maus I."/>
            <person name="Puhler A."/>
            <person name="Martin W.F."/>
        </authorList>
    </citation>
    <scope>NUCLEOTIDE SEQUENCE [LARGE SCALE GENOMIC DNA]</scope>
    <source>
        <strain evidence="2 3">PCC 7110</strain>
    </source>
</reference>
<proteinExistence type="predicted"/>
<dbReference type="Pfam" id="PF11322">
    <property type="entry name" value="DUF3124"/>
    <property type="match status" value="1"/>
</dbReference>
<dbReference type="PROSITE" id="PS51257">
    <property type="entry name" value="PROKAR_LIPOPROTEIN"/>
    <property type="match status" value="1"/>
</dbReference>
<dbReference type="OrthoDB" id="283474at2"/>
<accession>A0A139WRA0</accession>
<dbReference type="EMBL" id="ANNX02000053">
    <property type="protein sequence ID" value="KYC34961.1"/>
    <property type="molecule type" value="Genomic_DNA"/>
</dbReference>
<dbReference type="InterPro" id="IPR021471">
    <property type="entry name" value="DUF3124"/>
</dbReference>
<evidence type="ECO:0008006" key="4">
    <source>
        <dbReference type="Google" id="ProtNLM"/>
    </source>
</evidence>
<protein>
    <recommendedName>
        <fullName evidence="4">DUF3124 domain-containing protein</fullName>
    </recommendedName>
</protein>
<evidence type="ECO:0000313" key="3">
    <source>
        <dbReference type="Proteomes" id="UP000076925"/>
    </source>
</evidence>
<evidence type="ECO:0000313" key="2">
    <source>
        <dbReference type="EMBL" id="KYC34961.1"/>
    </source>
</evidence>
<feature type="signal peptide" evidence="1">
    <location>
        <begin position="1"/>
        <end position="23"/>
    </location>
</feature>
<sequence>MKLYLHFYLAIAFLFFTSCTSLESSPKANSKTTQANSSHPEVTLEKNFKIAMGQTIYVPVYSHIYHDDKQKILDLAATLSIRNTDLTNPIIITDVRYYDSNGKLVQQYLQRPIQLAPLASDDFFVDRSDTSGGLGANFIVEWVSQTEISEPIVEAVMIATEFQQGVSFISPGKVIKSQKNNKSSSSKQGS</sequence>
<dbReference type="Proteomes" id="UP000076925">
    <property type="component" value="Unassembled WGS sequence"/>
</dbReference>
<dbReference type="RefSeq" id="WP_017743744.1">
    <property type="nucleotide sequence ID" value="NZ_KQ976354.1"/>
</dbReference>
<dbReference type="STRING" id="128403.WA1_09430"/>
<organism evidence="2 3">
    <name type="scientific">Scytonema hofmannii PCC 7110</name>
    <dbReference type="NCBI Taxonomy" id="128403"/>
    <lineage>
        <taxon>Bacteria</taxon>
        <taxon>Bacillati</taxon>
        <taxon>Cyanobacteriota</taxon>
        <taxon>Cyanophyceae</taxon>
        <taxon>Nostocales</taxon>
        <taxon>Scytonemataceae</taxon>
        <taxon>Scytonema</taxon>
    </lineage>
</organism>
<name>A0A139WRA0_9CYAN</name>